<dbReference type="Gene3D" id="3.40.50.720">
    <property type="entry name" value="NAD(P)-binding Rossmann-like Domain"/>
    <property type="match status" value="1"/>
</dbReference>
<proteinExistence type="inferred from homology"/>
<dbReference type="InterPro" id="IPR036291">
    <property type="entry name" value="NAD(P)-bd_dom_sf"/>
</dbReference>
<dbReference type="InterPro" id="IPR008030">
    <property type="entry name" value="NmrA-like"/>
</dbReference>
<keyword evidence="2" id="KW-0521">NADP</keyword>
<dbReference type="PANTHER" id="PTHR42748:SF7">
    <property type="entry name" value="NMRA LIKE REDOX SENSOR 1-RELATED"/>
    <property type="match status" value="1"/>
</dbReference>
<evidence type="ECO:0000313" key="5">
    <source>
        <dbReference type="Proteomes" id="UP001595921"/>
    </source>
</evidence>
<gene>
    <name evidence="4" type="ORF">ACFO0N_11145</name>
</gene>
<dbReference type="EMBL" id="JBHSDS010000006">
    <property type="protein sequence ID" value="MFC4358495.1"/>
    <property type="molecule type" value="Genomic_DNA"/>
</dbReference>
<comment type="caution">
    <text evidence="4">The sequence shown here is derived from an EMBL/GenBank/DDBJ whole genome shotgun (WGS) entry which is preliminary data.</text>
</comment>
<dbReference type="InterPro" id="IPR051164">
    <property type="entry name" value="NmrA-like_oxidored"/>
</dbReference>
<organism evidence="4 5">
    <name type="scientific">Halobium salinum</name>
    <dbReference type="NCBI Taxonomy" id="1364940"/>
    <lineage>
        <taxon>Archaea</taxon>
        <taxon>Methanobacteriati</taxon>
        <taxon>Methanobacteriota</taxon>
        <taxon>Stenosarchaea group</taxon>
        <taxon>Halobacteria</taxon>
        <taxon>Halobacteriales</taxon>
        <taxon>Haloferacaceae</taxon>
        <taxon>Halobium</taxon>
    </lineage>
</organism>
<dbReference type="PANTHER" id="PTHR42748">
    <property type="entry name" value="NITROGEN METABOLITE REPRESSION PROTEIN NMRA FAMILY MEMBER"/>
    <property type="match status" value="1"/>
</dbReference>
<comment type="similarity">
    <text evidence="1">Belongs to the NmrA-type oxidoreductase family.</text>
</comment>
<evidence type="ECO:0000256" key="2">
    <source>
        <dbReference type="ARBA" id="ARBA00022857"/>
    </source>
</evidence>
<dbReference type="CDD" id="cd05251">
    <property type="entry name" value="NmrA_like_SDR_a"/>
    <property type="match status" value="1"/>
</dbReference>
<dbReference type="Gene3D" id="3.90.25.10">
    <property type="entry name" value="UDP-galactose 4-epimerase, domain 1"/>
    <property type="match status" value="1"/>
</dbReference>
<evidence type="ECO:0000313" key="4">
    <source>
        <dbReference type="EMBL" id="MFC4358495.1"/>
    </source>
</evidence>
<evidence type="ECO:0000259" key="3">
    <source>
        <dbReference type="Pfam" id="PF05368"/>
    </source>
</evidence>
<dbReference type="RefSeq" id="WP_267623764.1">
    <property type="nucleotide sequence ID" value="NZ_JAODIW010000008.1"/>
</dbReference>
<dbReference type="SUPFAM" id="SSF51735">
    <property type="entry name" value="NAD(P)-binding Rossmann-fold domains"/>
    <property type="match status" value="1"/>
</dbReference>
<dbReference type="AlphaFoldDB" id="A0ABD5PCW8"/>
<dbReference type="Proteomes" id="UP001595921">
    <property type="component" value="Unassembled WGS sequence"/>
</dbReference>
<sequence length="294" mass="31552">MASKRILVAGATGKQGGAVVSHLRSGAYGEFDVFGLTRDATSDAARELESAGVHVVEGDLTDRATLDAALEGMDGAFLVTTFFESGVDVETEQGETFVDACADAGVEHLVYASVGEADGDTGLAHFESKHAVERHIRERGVPATVLRPVFFMQNFEGLLGDGLDEGRLAMPMAEGVELEMVDVDDIGAVAAIAFANPDEYVGETIQLAGDSLTLAEMAEAFETVLGRDVEPEYVPIEDARAAMGDEMADMFDWFDRVGYDTDRDALAVRTGHAFADFETYLAEHWGERRRPASA</sequence>
<reference evidence="4 5" key="1">
    <citation type="journal article" date="2019" name="Int. J. Syst. Evol. Microbiol.">
        <title>The Global Catalogue of Microorganisms (GCM) 10K type strain sequencing project: providing services to taxonomists for standard genome sequencing and annotation.</title>
        <authorList>
            <consortium name="The Broad Institute Genomics Platform"/>
            <consortium name="The Broad Institute Genome Sequencing Center for Infectious Disease"/>
            <person name="Wu L."/>
            <person name="Ma J."/>
        </authorList>
    </citation>
    <scope>NUCLEOTIDE SEQUENCE [LARGE SCALE GENOMIC DNA]</scope>
    <source>
        <strain evidence="4 5">CGMCC 1.12553</strain>
    </source>
</reference>
<protein>
    <submittedName>
        <fullName evidence="4">NmrA/HSCARG family protein</fullName>
    </submittedName>
</protein>
<dbReference type="Pfam" id="PF05368">
    <property type="entry name" value="NmrA"/>
    <property type="match status" value="1"/>
</dbReference>
<keyword evidence="5" id="KW-1185">Reference proteome</keyword>
<evidence type="ECO:0000256" key="1">
    <source>
        <dbReference type="ARBA" id="ARBA00006328"/>
    </source>
</evidence>
<name>A0ABD5PCW8_9EURY</name>
<accession>A0ABD5PCW8</accession>
<feature type="domain" description="NmrA-like" evidence="3">
    <location>
        <begin position="3"/>
        <end position="262"/>
    </location>
</feature>